<evidence type="ECO:0000313" key="2">
    <source>
        <dbReference type="Proteomes" id="UP000798662"/>
    </source>
</evidence>
<comment type="caution">
    <text evidence="1">The sequence shown here is derived from an EMBL/GenBank/DDBJ whole genome shotgun (WGS) entry which is preliminary data.</text>
</comment>
<evidence type="ECO:0000313" key="1">
    <source>
        <dbReference type="EMBL" id="KAK1859240.1"/>
    </source>
</evidence>
<accession>A0ACC3BMW1</accession>
<reference evidence="1" key="1">
    <citation type="submission" date="2019-11" db="EMBL/GenBank/DDBJ databases">
        <title>Nori genome reveals adaptations in red seaweeds to the harsh intertidal environment.</title>
        <authorList>
            <person name="Wang D."/>
            <person name="Mao Y."/>
        </authorList>
    </citation>
    <scope>NUCLEOTIDE SEQUENCE</scope>
    <source>
        <tissue evidence="1">Gametophyte</tissue>
    </source>
</reference>
<name>A0ACC3BMW1_PYRYE</name>
<gene>
    <name evidence="1" type="ORF">I4F81_001837</name>
</gene>
<keyword evidence="2" id="KW-1185">Reference proteome</keyword>
<dbReference type="Proteomes" id="UP000798662">
    <property type="component" value="Chromosome 1"/>
</dbReference>
<protein>
    <submittedName>
        <fullName evidence="1">Uncharacterized protein</fullName>
    </submittedName>
</protein>
<dbReference type="EMBL" id="CM020618">
    <property type="protein sequence ID" value="KAK1859240.1"/>
    <property type="molecule type" value="Genomic_DNA"/>
</dbReference>
<sequence>MSCGEAGDSEAGGAGGGRGSAQAHWPLSAIREKRPAAAEAADTAAAAKGTAPGRPAASIPTSPLSFAATHGTVLDGGREAAAAAVHHHPPPATPLTSLDVHAAAGGPPAAAPAVPRRACRPGGAAARRRRRQRPRLGRHRLTFHRHFRAVERCSGRRRRRWPTAPAGPQHQCRGSRSARGGATAAAAELHR</sequence>
<organism evidence="1 2">
    <name type="scientific">Pyropia yezoensis</name>
    <name type="common">Susabi-nori</name>
    <name type="synonym">Porphyra yezoensis</name>
    <dbReference type="NCBI Taxonomy" id="2788"/>
    <lineage>
        <taxon>Eukaryota</taxon>
        <taxon>Rhodophyta</taxon>
        <taxon>Bangiophyceae</taxon>
        <taxon>Bangiales</taxon>
        <taxon>Bangiaceae</taxon>
        <taxon>Pyropia</taxon>
    </lineage>
</organism>
<proteinExistence type="predicted"/>